<dbReference type="AlphaFoldDB" id="A0A5C6VJW4"/>
<keyword evidence="6 8" id="KW-0472">Membrane</keyword>
<dbReference type="InterPro" id="IPR004254">
    <property type="entry name" value="AdipoR/HlyIII-related"/>
</dbReference>
<feature type="transmembrane region" description="Helical" evidence="8">
    <location>
        <begin position="46"/>
        <end position="65"/>
    </location>
</feature>
<evidence type="ECO:0000256" key="8">
    <source>
        <dbReference type="SAM" id="Phobius"/>
    </source>
</evidence>
<keyword evidence="4 8" id="KW-0812">Transmembrane</keyword>
<dbReference type="InterPro" id="IPR005744">
    <property type="entry name" value="Hy-lIII"/>
</dbReference>
<feature type="transmembrane region" description="Helical" evidence="8">
    <location>
        <begin position="165"/>
        <end position="184"/>
    </location>
</feature>
<gene>
    <name evidence="9" type="ORF">FRX97_00835</name>
</gene>
<proteinExistence type="inferred from homology"/>
<feature type="transmembrane region" description="Helical" evidence="8">
    <location>
        <begin position="136"/>
        <end position="153"/>
    </location>
</feature>
<evidence type="ECO:0000313" key="10">
    <source>
        <dbReference type="Proteomes" id="UP000321168"/>
    </source>
</evidence>
<comment type="subcellular location">
    <subcellularLocation>
        <location evidence="1">Cell membrane</location>
        <topology evidence="1">Multi-pass membrane protein</topology>
    </subcellularLocation>
</comment>
<evidence type="ECO:0000256" key="5">
    <source>
        <dbReference type="ARBA" id="ARBA00022989"/>
    </source>
</evidence>
<evidence type="ECO:0000256" key="4">
    <source>
        <dbReference type="ARBA" id="ARBA00022692"/>
    </source>
</evidence>
<keyword evidence="7" id="KW-0862">Zinc</keyword>
<comment type="caution">
    <text evidence="9">The sequence shown here is derived from an EMBL/GenBank/DDBJ whole genome shotgun (WGS) entry which is preliminary data.</text>
</comment>
<dbReference type="NCBIfam" id="TIGR01065">
    <property type="entry name" value="hlyIII"/>
    <property type="match status" value="1"/>
</dbReference>
<comment type="similarity">
    <text evidence="2">Belongs to the UPF0073 (Hly-III) family.</text>
</comment>
<feature type="transmembrane region" description="Helical" evidence="8">
    <location>
        <begin position="20"/>
        <end position="40"/>
    </location>
</feature>
<dbReference type="GO" id="GO:0046872">
    <property type="term" value="F:metal ion binding"/>
    <property type="evidence" value="ECO:0007669"/>
    <property type="project" value="UniProtKB-KW"/>
</dbReference>
<dbReference type="Proteomes" id="UP000321168">
    <property type="component" value="Unassembled WGS sequence"/>
</dbReference>
<organism evidence="9 10">
    <name type="scientific">Luteibaculum oceani</name>
    <dbReference type="NCBI Taxonomy" id="1294296"/>
    <lineage>
        <taxon>Bacteria</taxon>
        <taxon>Pseudomonadati</taxon>
        <taxon>Bacteroidota</taxon>
        <taxon>Flavobacteriia</taxon>
        <taxon>Flavobacteriales</taxon>
        <taxon>Luteibaculaceae</taxon>
        <taxon>Luteibaculum</taxon>
    </lineage>
</organism>
<keyword evidence="5 8" id="KW-1133">Transmembrane helix</keyword>
<feature type="binding site" evidence="7">
    <location>
        <position position="69"/>
    </location>
    <ligand>
        <name>Zn(2+)</name>
        <dbReference type="ChEBI" id="CHEBI:29105"/>
    </ligand>
</feature>
<dbReference type="PANTHER" id="PTHR20855:SF3">
    <property type="entry name" value="LD03007P"/>
    <property type="match status" value="1"/>
</dbReference>
<keyword evidence="3" id="KW-1003">Cell membrane</keyword>
<name>A0A5C6VJW4_9FLAO</name>
<dbReference type="PANTHER" id="PTHR20855">
    <property type="entry name" value="ADIPOR/PROGESTIN RECEPTOR-RELATED"/>
    <property type="match status" value="1"/>
</dbReference>
<dbReference type="GO" id="GO:0140911">
    <property type="term" value="F:pore-forming activity"/>
    <property type="evidence" value="ECO:0007669"/>
    <property type="project" value="InterPro"/>
</dbReference>
<accession>A0A5C6VJW4</accession>
<dbReference type="PROSITE" id="PS51257">
    <property type="entry name" value="PROKAR_LIPOPROTEIN"/>
    <property type="match status" value="1"/>
</dbReference>
<evidence type="ECO:0000256" key="3">
    <source>
        <dbReference type="ARBA" id="ARBA00022475"/>
    </source>
</evidence>
<evidence type="ECO:0000313" key="9">
    <source>
        <dbReference type="EMBL" id="TXC85199.1"/>
    </source>
</evidence>
<evidence type="ECO:0000256" key="1">
    <source>
        <dbReference type="ARBA" id="ARBA00004651"/>
    </source>
</evidence>
<protein>
    <submittedName>
        <fullName evidence="9">Hemolysin III family protein</fullName>
    </submittedName>
</protein>
<feature type="binding site" evidence="7">
    <location>
        <position position="195"/>
    </location>
    <ligand>
        <name>Zn(2+)</name>
        <dbReference type="ChEBI" id="CHEBI:29105"/>
    </ligand>
</feature>
<sequence length="214" mass="24080">MRQKKVLTWYDKREEQLNIWSHALGALLSLVACFLLIAKAQTKPSIQLASVVIYSISMLLLYLASTLYHSAKTDRRRRVLNIVDHAAIYLLIAGTYTPFCLIPLMEKGGISLLIIVWSIALVGVVLKLFFTGRFNLLSTLLYVAMGWLVVFRFSDLMESLSNGALYTLGAGGLAYTLGAVLYSIRKLPYNHAIFHFFVLLGSAFHFSCIYLYLL</sequence>
<evidence type="ECO:0000256" key="7">
    <source>
        <dbReference type="PIRSR" id="PIRSR604254-1"/>
    </source>
</evidence>
<dbReference type="RefSeq" id="WP_147012401.1">
    <property type="nucleotide sequence ID" value="NZ_VORB01000001.1"/>
</dbReference>
<evidence type="ECO:0000256" key="2">
    <source>
        <dbReference type="ARBA" id="ARBA00008488"/>
    </source>
</evidence>
<feature type="transmembrane region" description="Helical" evidence="8">
    <location>
        <begin position="193"/>
        <end position="213"/>
    </location>
</feature>
<keyword evidence="10" id="KW-1185">Reference proteome</keyword>
<feature type="transmembrane region" description="Helical" evidence="8">
    <location>
        <begin position="110"/>
        <end position="129"/>
    </location>
</feature>
<dbReference type="OrthoDB" id="9813689at2"/>
<feature type="transmembrane region" description="Helical" evidence="8">
    <location>
        <begin position="86"/>
        <end position="104"/>
    </location>
</feature>
<dbReference type="EMBL" id="VORB01000001">
    <property type="protein sequence ID" value="TXC85199.1"/>
    <property type="molecule type" value="Genomic_DNA"/>
</dbReference>
<evidence type="ECO:0000256" key="6">
    <source>
        <dbReference type="ARBA" id="ARBA00023136"/>
    </source>
</evidence>
<feature type="binding site" evidence="7">
    <location>
        <position position="191"/>
    </location>
    <ligand>
        <name>Zn(2+)</name>
        <dbReference type="ChEBI" id="CHEBI:29105"/>
    </ligand>
</feature>
<dbReference type="Pfam" id="PF03006">
    <property type="entry name" value="HlyIII"/>
    <property type="match status" value="1"/>
</dbReference>
<dbReference type="GO" id="GO:0005886">
    <property type="term" value="C:plasma membrane"/>
    <property type="evidence" value="ECO:0007669"/>
    <property type="project" value="UniProtKB-SubCell"/>
</dbReference>
<reference evidence="9 10" key="1">
    <citation type="submission" date="2019-08" db="EMBL/GenBank/DDBJ databases">
        <title>Genome of Luteibaculum oceani JCM 18817.</title>
        <authorList>
            <person name="Bowman J.P."/>
        </authorList>
    </citation>
    <scope>NUCLEOTIDE SEQUENCE [LARGE SCALE GENOMIC DNA]</scope>
    <source>
        <strain evidence="9 10">JCM 18817</strain>
    </source>
</reference>
<keyword evidence="7" id="KW-0479">Metal-binding</keyword>